<keyword evidence="4" id="KW-1185">Reference proteome</keyword>
<dbReference type="EMBL" id="ML977566">
    <property type="protein sequence ID" value="KAF2004752.1"/>
    <property type="molecule type" value="Genomic_DNA"/>
</dbReference>
<name>A0A6A5WST0_9PLEO</name>
<proteinExistence type="predicted"/>
<protein>
    <recommendedName>
        <fullName evidence="5">Mid2 domain-containing protein</fullName>
    </recommendedName>
</protein>
<evidence type="ECO:0000256" key="1">
    <source>
        <dbReference type="SAM" id="MobiDB-lite"/>
    </source>
</evidence>
<accession>A0A6A5WST0</accession>
<dbReference type="Proteomes" id="UP000799779">
    <property type="component" value="Unassembled WGS sequence"/>
</dbReference>
<keyword evidence="2" id="KW-0472">Membrane</keyword>
<gene>
    <name evidence="3" type="ORF">P154DRAFT_586370</name>
</gene>
<keyword evidence="2" id="KW-1133">Transmembrane helix</keyword>
<sequence length="245" mass="26076">MSTFNWPSVATAASTVPFETPVPATIFPTPSRTPIEVPSGLKFGAEDIPIEHQGMTSGQRLAIILISVFGGIAFVVLAIVVYIVLRKRRKRAVIDAERGSSRGVWFGGNKAPIGDNTGNVTNNKYNSILTLDSQERSGIEAALCWADQTATPPPTVPLKDRHGKTQGARAMNRAAGGADQGQGEGQRSAPVTRDASVLTLSRPVSPMSVYVQNLKAATHEELEQVSAEKGAAKLSNSGKKNWPCK</sequence>
<evidence type="ECO:0000256" key="2">
    <source>
        <dbReference type="SAM" id="Phobius"/>
    </source>
</evidence>
<reference evidence="3" key="1">
    <citation type="journal article" date="2020" name="Stud. Mycol.">
        <title>101 Dothideomycetes genomes: a test case for predicting lifestyles and emergence of pathogens.</title>
        <authorList>
            <person name="Haridas S."/>
            <person name="Albert R."/>
            <person name="Binder M."/>
            <person name="Bloem J."/>
            <person name="Labutti K."/>
            <person name="Salamov A."/>
            <person name="Andreopoulos B."/>
            <person name="Baker S."/>
            <person name="Barry K."/>
            <person name="Bills G."/>
            <person name="Bluhm B."/>
            <person name="Cannon C."/>
            <person name="Castanera R."/>
            <person name="Culley D."/>
            <person name="Daum C."/>
            <person name="Ezra D."/>
            <person name="Gonzalez J."/>
            <person name="Henrissat B."/>
            <person name="Kuo A."/>
            <person name="Liang C."/>
            <person name="Lipzen A."/>
            <person name="Lutzoni F."/>
            <person name="Magnuson J."/>
            <person name="Mondo S."/>
            <person name="Nolan M."/>
            <person name="Ohm R."/>
            <person name="Pangilinan J."/>
            <person name="Park H.-J."/>
            <person name="Ramirez L."/>
            <person name="Alfaro M."/>
            <person name="Sun H."/>
            <person name="Tritt A."/>
            <person name="Yoshinaga Y."/>
            <person name="Zwiers L.-H."/>
            <person name="Turgeon B."/>
            <person name="Goodwin S."/>
            <person name="Spatafora J."/>
            <person name="Crous P."/>
            <person name="Grigoriev I."/>
        </authorList>
    </citation>
    <scope>NUCLEOTIDE SEQUENCE</scope>
    <source>
        <strain evidence="3">CBS 123094</strain>
    </source>
</reference>
<evidence type="ECO:0000313" key="4">
    <source>
        <dbReference type="Proteomes" id="UP000799779"/>
    </source>
</evidence>
<keyword evidence="2" id="KW-0812">Transmembrane</keyword>
<feature type="transmembrane region" description="Helical" evidence="2">
    <location>
        <begin position="61"/>
        <end position="85"/>
    </location>
</feature>
<dbReference type="AlphaFoldDB" id="A0A6A5WST0"/>
<feature type="region of interest" description="Disordered" evidence="1">
    <location>
        <begin position="150"/>
        <end position="199"/>
    </location>
</feature>
<feature type="region of interest" description="Disordered" evidence="1">
    <location>
        <begin position="223"/>
        <end position="245"/>
    </location>
</feature>
<feature type="compositionally biased region" description="Low complexity" evidence="1">
    <location>
        <begin position="167"/>
        <end position="177"/>
    </location>
</feature>
<evidence type="ECO:0000313" key="3">
    <source>
        <dbReference type="EMBL" id="KAF2004752.1"/>
    </source>
</evidence>
<evidence type="ECO:0008006" key="5">
    <source>
        <dbReference type="Google" id="ProtNLM"/>
    </source>
</evidence>
<organism evidence="3 4">
    <name type="scientific">Amniculicola lignicola CBS 123094</name>
    <dbReference type="NCBI Taxonomy" id="1392246"/>
    <lineage>
        <taxon>Eukaryota</taxon>
        <taxon>Fungi</taxon>
        <taxon>Dikarya</taxon>
        <taxon>Ascomycota</taxon>
        <taxon>Pezizomycotina</taxon>
        <taxon>Dothideomycetes</taxon>
        <taxon>Pleosporomycetidae</taxon>
        <taxon>Pleosporales</taxon>
        <taxon>Amniculicolaceae</taxon>
        <taxon>Amniculicola</taxon>
    </lineage>
</organism>